<evidence type="ECO:0000256" key="4">
    <source>
        <dbReference type="ARBA" id="ARBA00022729"/>
    </source>
</evidence>
<reference evidence="8" key="3">
    <citation type="submission" date="2025-09" db="UniProtKB">
        <authorList>
            <consortium name="Ensembl"/>
        </authorList>
    </citation>
    <scope>IDENTIFICATION</scope>
</reference>
<protein>
    <submittedName>
        <fullName evidence="8">Uncharacterized protein</fullName>
    </submittedName>
</protein>
<dbReference type="GO" id="GO:2000391">
    <property type="term" value="P:positive regulation of neutrophil extravasation"/>
    <property type="evidence" value="ECO:0007669"/>
    <property type="project" value="TreeGrafter"/>
</dbReference>
<keyword evidence="3" id="KW-0812">Transmembrane</keyword>
<comment type="subcellular location">
    <subcellularLocation>
        <location evidence="1">Membrane</location>
        <topology evidence="1">Single-pass type I membrane protein</topology>
    </subcellularLocation>
</comment>
<reference evidence="8" key="2">
    <citation type="submission" date="2025-08" db="UniProtKB">
        <authorList>
            <consortium name="Ensembl"/>
        </authorList>
    </citation>
    <scope>IDENTIFICATION</scope>
</reference>
<dbReference type="GO" id="GO:0005886">
    <property type="term" value="C:plasma membrane"/>
    <property type="evidence" value="ECO:0007669"/>
    <property type="project" value="TreeGrafter"/>
</dbReference>
<feature type="region of interest" description="Disordered" evidence="7">
    <location>
        <begin position="1"/>
        <end position="108"/>
    </location>
</feature>
<organism evidence="8 9">
    <name type="scientific">Erpetoichthys calabaricus</name>
    <name type="common">Rope fish</name>
    <name type="synonym">Calamoichthys calabaricus</name>
    <dbReference type="NCBI Taxonomy" id="27687"/>
    <lineage>
        <taxon>Eukaryota</taxon>
        <taxon>Metazoa</taxon>
        <taxon>Chordata</taxon>
        <taxon>Craniata</taxon>
        <taxon>Vertebrata</taxon>
        <taxon>Euteleostomi</taxon>
        <taxon>Actinopterygii</taxon>
        <taxon>Polypteriformes</taxon>
        <taxon>Polypteridae</taxon>
        <taxon>Erpetoichthys</taxon>
    </lineage>
</organism>
<evidence type="ECO:0000256" key="1">
    <source>
        <dbReference type="ARBA" id="ARBA00004479"/>
    </source>
</evidence>
<proteinExistence type="inferred from homology"/>
<dbReference type="GO" id="GO:0072683">
    <property type="term" value="P:T cell extravasation"/>
    <property type="evidence" value="ECO:0007669"/>
    <property type="project" value="TreeGrafter"/>
</dbReference>
<dbReference type="Ensembl" id="ENSECRT00000003119.1">
    <property type="protein sequence ID" value="ENSECRP00000003069.1"/>
    <property type="gene ID" value="ENSECRG00000002087.1"/>
</dbReference>
<feature type="compositionally biased region" description="Polar residues" evidence="7">
    <location>
        <begin position="149"/>
        <end position="164"/>
    </location>
</feature>
<evidence type="ECO:0000313" key="9">
    <source>
        <dbReference type="Proteomes" id="UP000694620"/>
    </source>
</evidence>
<dbReference type="PANTHER" id="PTHR15076:SF15">
    <property type="entry name" value="CD99 ANTIGEN"/>
    <property type="match status" value="1"/>
</dbReference>
<evidence type="ECO:0000256" key="3">
    <source>
        <dbReference type="ARBA" id="ARBA00022692"/>
    </source>
</evidence>
<accession>A0A8C4RNH3</accession>
<evidence type="ECO:0000313" key="8">
    <source>
        <dbReference type="Ensembl" id="ENSECRP00000003069.1"/>
    </source>
</evidence>
<dbReference type="Pfam" id="PF12301">
    <property type="entry name" value="CD99L2"/>
    <property type="match status" value="1"/>
</dbReference>
<keyword evidence="4" id="KW-0732">Signal</keyword>
<reference evidence="8" key="1">
    <citation type="submission" date="2021-06" db="EMBL/GenBank/DDBJ databases">
        <authorList>
            <consortium name="Wellcome Sanger Institute Data Sharing"/>
        </authorList>
    </citation>
    <scope>NUCLEOTIDE SEQUENCE [LARGE SCALE GENOMIC DNA]</scope>
</reference>
<dbReference type="PANTHER" id="PTHR15076">
    <property type="entry name" value="CD99/MIC2 PROTEIN RELATED"/>
    <property type="match status" value="1"/>
</dbReference>
<evidence type="ECO:0000256" key="6">
    <source>
        <dbReference type="ARBA" id="ARBA00023136"/>
    </source>
</evidence>
<dbReference type="GO" id="GO:0034109">
    <property type="term" value="P:homotypic cell-cell adhesion"/>
    <property type="evidence" value="ECO:0007669"/>
    <property type="project" value="TreeGrafter"/>
</dbReference>
<feature type="compositionally biased region" description="Pro residues" evidence="7">
    <location>
        <begin position="18"/>
        <end position="28"/>
    </location>
</feature>
<evidence type="ECO:0000256" key="7">
    <source>
        <dbReference type="SAM" id="MobiDB-lite"/>
    </source>
</evidence>
<keyword evidence="6" id="KW-0472">Membrane</keyword>
<feature type="region of interest" description="Disordered" evidence="7">
    <location>
        <begin position="140"/>
        <end position="164"/>
    </location>
</feature>
<dbReference type="GeneTree" id="ENSGT00940000154344"/>
<dbReference type="InterPro" id="IPR022078">
    <property type="entry name" value="CD99L2"/>
</dbReference>
<sequence>LPSFDLNDAFDEPLKTTPKPPAKIPDTPPKNLSEFDVEDAFGAGGVDPRPTVKPQIKNPGSSGGNFGDSDLHDVAGDDGYQPDKGKGGPRVGPAQDDEQYEEGGAQEGGKVAGIVSAVAMALVGAASSYFVLSRASSSLKQSGDVESANKGQRGTNSAFTGPHV</sequence>
<name>A0A8C4RNH3_ERPCA</name>
<comment type="similarity">
    <text evidence="2">Belongs to the CD99 family.</text>
</comment>
<dbReference type="AlphaFoldDB" id="A0A8C4RNH3"/>
<feature type="compositionally biased region" description="Basic and acidic residues" evidence="7">
    <location>
        <begin position="69"/>
        <end position="86"/>
    </location>
</feature>
<dbReference type="Proteomes" id="UP000694620">
    <property type="component" value="Chromosome 1"/>
</dbReference>
<keyword evidence="9" id="KW-1185">Reference proteome</keyword>
<evidence type="ECO:0000256" key="2">
    <source>
        <dbReference type="ARBA" id="ARBA00008763"/>
    </source>
</evidence>
<evidence type="ECO:0000256" key="5">
    <source>
        <dbReference type="ARBA" id="ARBA00022989"/>
    </source>
</evidence>
<keyword evidence="5" id="KW-1133">Transmembrane helix</keyword>